<gene>
    <name evidence="2" type="ORF">DR864_07955</name>
</gene>
<evidence type="ECO:0000256" key="1">
    <source>
        <dbReference type="SAM" id="Phobius"/>
    </source>
</evidence>
<dbReference type="AlphaFoldDB" id="A0A344TGA2"/>
<dbReference type="OrthoDB" id="954187at2"/>
<evidence type="ECO:0000313" key="2">
    <source>
        <dbReference type="EMBL" id="AXE17673.1"/>
    </source>
</evidence>
<name>A0A344TGA2_9BACT</name>
<sequence>MKNFAQYTVEDFAAEPLFIRWVQQPDDVELSNFWQVWLSNHPYKSDEIAEARTLVGQFSDTYMGMTSQEMRTLWKRVLESVHTIPEIDPLDQEVKPIASAFYLTRWLVALFVGLALVGWILWKIY</sequence>
<keyword evidence="1" id="KW-0812">Transmembrane</keyword>
<evidence type="ECO:0000313" key="3">
    <source>
        <dbReference type="Proteomes" id="UP000251993"/>
    </source>
</evidence>
<protein>
    <submittedName>
        <fullName evidence="2">Uncharacterized protein</fullName>
    </submittedName>
</protein>
<dbReference type="KEGG" id="run:DR864_07955"/>
<dbReference type="Proteomes" id="UP000251993">
    <property type="component" value="Chromosome"/>
</dbReference>
<feature type="transmembrane region" description="Helical" evidence="1">
    <location>
        <begin position="102"/>
        <end position="122"/>
    </location>
</feature>
<keyword evidence="1" id="KW-0472">Membrane</keyword>
<proteinExistence type="predicted"/>
<accession>A0A344TGA2</accession>
<keyword evidence="1" id="KW-1133">Transmembrane helix</keyword>
<reference evidence="2 3" key="1">
    <citation type="submission" date="2018-07" db="EMBL/GenBank/DDBJ databases">
        <title>Genome sequencing of Runella.</title>
        <authorList>
            <person name="Baek M.-G."/>
            <person name="Yi H."/>
        </authorList>
    </citation>
    <scope>NUCLEOTIDE SEQUENCE [LARGE SCALE GENOMIC DNA]</scope>
    <source>
        <strain evidence="2 3">HYN0085</strain>
    </source>
</reference>
<dbReference type="EMBL" id="CP030850">
    <property type="protein sequence ID" value="AXE17673.1"/>
    <property type="molecule type" value="Genomic_DNA"/>
</dbReference>
<organism evidence="2 3">
    <name type="scientific">Runella rosea</name>
    <dbReference type="NCBI Taxonomy" id="2259595"/>
    <lineage>
        <taxon>Bacteria</taxon>
        <taxon>Pseudomonadati</taxon>
        <taxon>Bacteroidota</taxon>
        <taxon>Cytophagia</taxon>
        <taxon>Cytophagales</taxon>
        <taxon>Spirosomataceae</taxon>
        <taxon>Runella</taxon>
    </lineage>
</organism>
<keyword evidence="3" id="KW-1185">Reference proteome</keyword>
<dbReference type="RefSeq" id="WP_114066458.1">
    <property type="nucleotide sequence ID" value="NZ_CP030850.1"/>
</dbReference>